<reference evidence="1" key="2">
    <citation type="journal article" date="2015" name="Fish Shellfish Immunol.">
        <title>Early steps in the European eel (Anguilla anguilla)-Vibrio vulnificus interaction in the gills: Role of the RtxA13 toxin.</title>
        <authorList>
            <person name="Callol A."/>
            <person name="Pajuelo D."/>
            <person name="Ebbesson L."/>
            <person name="Teles M."/>
            <person name="MacKenzie S."/>
            <person name="Amaro C."/>
        </authorList>
    </citation>
    <scope>NUCLEOTIDE SEQUENCE</scope>
</reference>
<accession>A0A0E9S2L2</accession>
<evidence type="ECO:0000313" key="1">
    <source>
        <dbReference type="EMBL" id="JAH35442.1"/>
    </source>
</evidence>
<reference evidence="1" key="1">
    <citation type="submission" date="2014-11" db="EMBL/GenBank/DDBJ databases">
        <authorList>
            <person name="Amaro Gonzalez C."/>
        </authorList>
    </citation>
    <scope>NUCLEOTIDE SEQUENCE</scope>
</reference>
<organism evidence="1">
    <name type="scientific">Anguilla anguilla</name>
    <name type="common">European freshwater eel</name>
    <name type="synonym">Muraena anguilla</name>
    <dbReference type="NCBI Taxonomy" id="7936"/>
    <lineage>
        <taxon>Eukaryota</taxon>
        <taxon>Metazoa</taxon>
        <taxon>Chordata</taxon>
        <taxon>Craniata</taxon>
        <taxon>Vertebrata</taxon>
        <taxon>Euteleostomi</taxon>
        <taxon>Actinopterygii</taxon>
        <taxon>Neopterygii</taxon>
        <taxon>Teleostei</taxon>
        <taxon>Anguilliformes</taxon>
        <taxon>Anguillidae</taxon>
        <taxon>Anguilla</taxon>
    </lineage>
</organism>
<dbReference type="AlphaFoldDB" id="A0A0E9S2L2"/>
<protein>
    <submittedName>
        <fullName evidence="1">Uncharacterized protein</fullName>
    </submittedName>
</protein>
<proteinExistence type="predicted"/>
<name>A0A0E9S2L2_ANGAN</name>
<dbReference type="EMBL" id="GBXM01073135">
    <property type="protein sequence ID" value="JAH35442.1"/>
    <property type="molecule type" value="Transcribed_RNA"/>
</dbReference>
<sequence>MQNSSPGLILLQSCLIAMTNENGCTRFPPDADVFHKSLSQTGRD</sequence>